<accession>A0A1Y0I988</accession>
<evidence type="ECO:0000313" key="2">
    <source>
        <dbReference type="Proteomes" id="UP000196027"/>
    </source>
</evidence>
<evidence type="ECO:0000313" key="1">
    <source>
        <dbReference type="EMBL" id="ARU56045.1"/>
    </source>
</evidence>
<dbReference type="Proteomes" id="UP000196027">
    <property type="component" value="Chromosome"/>
</dbReference>
<keyword evidence="2" id="KW-1185">Reference proteome</keyword>
<dbReference type="KEGG" id="ome:OLMES_1971"/>
<dbReference type="AlphaFoldDB" id="A0A1Y0I988"/>
<protein>
    <submittedName>
        <fullName evidence="1">Uncharacterized protein</fullName>
    </submittedName>
</protein>
<gene>
    <name evidence="1" type="ORF">OLMES_1971</name>
</gene>
<name>A0A1Y0I988_9GAMM</name>
<organism evidence="1 2">
    <name type="scientific">Oleiphilus messinensis</name>
    <dbReference type="NCBI Taxonomy" id="141451"/>
    <lineage>
        <taxon>Bacteria</taxon>
        <taxon>Pseudomonadati</taxon>
        <taxon>Pseudomonadota</taxon>
        <taxon>Gammaproteobacteria</taxon>
        <taxon>Oceanospirillales</taxon>
        <taxon>Oleiphilaceae</taxon>
        <taxon>Oleiphilus</taxon>
    </lineage>
</organism>
<proteinExistence type="predicted"/>
<reference evidence="1 2" key="1">
    <citation type="submission" date="2017-05" db="EMBL/GenBank/DDBJ databases">
        <title>Genomic insights into alkan degradation activity of Oleiphilus messinensis.</title>
        <authorList>
            <person name="Kozyavkin S.A."/>
            <person name="Slesarev A.I."/>
            <person name="Golyshin P.N."/>
            <person name="Korzhenkov A."/>
            <person name="Golyshina O.N."/>
            <person name="Toshchakov S.V."/>
        </authorList>
    </citation>
    <scope>NUCLEOTIDE SEQUENCE [LARGE SCALE GENOMIC DNA]</scope>
    <source>
        <strain evidence="1 2">ME102</strain>
    </source>
</reference>
<dbReference type="EMBL" id="CP021425">
    <property type="protein sequence ID" value="ARU56045.1"/>
    <property type="molecule type" value="Genomic_DNA"/>
</dbReference>
<sequence>MLAVGLVSGRFVEVGEHCFERAVSTRSVFVTPKAFLSVSGSIIAESVSLDGCWLLVRRQINLIL</sequence>